<sequence length="37" mass="4419">MSIYDWLTPDFLVYILLLSSLILMALYIRERGKNKDN</sequence>
<accession>A0ABU1ILS4</accession>
<evidence type="ECO:0000313" key="2">
    <source>
        <dbReference type="EMBL" id="MDR6225732.1"/>
    </source>
</evidence>
<organism evidence="2 3">
    <name type="scientific">Desmospora profundinema</name>
    <dbReference type="NCBI Taxonomy" id="1571184"/>
    <lineage>
        <taxon>Bacteria</taxon>
        <taxon>Bacillati</taxon>
        <taxon>Bacillota</taxon>
        <taxon>Bacilli</taxon>
        <taxon>Bacillales</taxon>
        <taxon>Thermoactinomycetaceae</taxon>
        <taxon>Desmospora</taxon>
    </lineage>
</organism>
<comment type="caution">
    <text evidence="2">The sequence shown here is derived from an EMBL/GenBank/DDBJ whole genome shotgun (WGS) entry which is preliminary data.</text>
</comment>
<evidence type="ECO:0000256" key="1">
    <source>
        <dbReference type="SAM" id="Phobius"/>
    </source>
</evidence>
<reference evidence="2 3" key="1">
    <citation type="submission" date="2023-07" db="EMBL/GenBank/DDBJ databases">
        <title>Genomic Encyclopedia of Type Strains, Phase IV (KMG-IV): sequencing the most valuable type-strain genomes for metagenomic binning, comparative biology and taxonomic classification.</title>
        <authorList>
            <person name="Goeker M."/>
        </authorList>
    </citation>
    <scope>NUCLEOTIDE SEQUENCE [LARGE SCALE GENOMIC DNA]</scope>
    <source>
        <strain evidence="2 3">DSM 45903</strain>
    </source>
</reference>
<gene>
    <name evidence="2" type="ORF">JOE21_001730</name>
</gene>
<dbReference type="Proteomes" id="UP001185012">
    <property type="component" value="Unassembled WGS sequence"/>
</dbReference>
<dbReference type="EMBL" id="JAVDQG010000003">
    <property type="protein sequence ID" value="MDR6225732.1"/>
    <property type="molecule type" value="Genomic_DNA"/>
</dbReference>
<keyword evidence="1" id="KW-1133">Transmembrane helix</keyword>
<protein>
    <submittedName>
        <fullName evidence="2">Uncharacterized protein</fullName>
    </submittedName>
</protein>
<keyword evidence="1" id="KW-0472">Membrane</keyword>
<feature type="transmembrane region" description="Helical" evidence="1">
    <location>
        <begin position="12"/>
        <end position="28"/>
    </location>
</feature>
<keyword evidence="3" id="KW-1185">Reference proteome</keyword>
<proteinExistence type="predicted"/>
<keyword evidence="1" id="KW-0812">Transmembrane</keyword>
<name>A0ABU1ILS4_9BACL</name>
<evidence type="ECO:0000313" key="3">
    <source>
        <dbReference type="Proteomes" id="UP001185012"/>
    </source>
</evidence>